<dbReference type="CDD" id="cd20353">
    <property type="entry name" value="Rcat_RBR_RNF216"/>
    <property type="match status" value="1"/>
</dbReference>
<gene>
    <name evidence="10" type="ORF">TRUGW13939_01951</name>
</gene>
<evidence type="ECO:0000256" key="8">
    <source>
        <dbReference type="SAM" id="MobiDB-lite"/>
    </source>
</evidence>
<keyword evidence="11" id="KW-1185">Reference proteome</keyword>
<evidence type="ECO:0000256" key="2">
    <source>
        <dbReference type="ARBA" id="ARBA00022679"/>
    </source>
</evidence>
<evidence type="ECO:0000259" key="9">
    <source>
        <dbReference type="PROSITE" id="PS51873"/>
    </source>
</evidence>
<dbReference type="KEGG" id="trg:TRUGW13939_01951"/>
<evidence type="ECO:0000256" key="7">
    <source>
        <dbReference type="ARBA" id="ARBA00022833"/>
    </source>
</evidence>
<dbReference type="GeneID" id="55989461"/>
<keyword evidence="6" id="KW-0833">Ubl conjugation pathway</keyword>
<dbReference type="Pfam" id="PF26112">
    <property type="entry name" value="UBA_RNF216"/>
    <property type="match status" value="1"/>
</dbReference>
<feature type="region of interest" description="Disordered" evidence="8">
    <location>
        <begin position="68"/>
        <end position="92"/>
    </location>
</feature>
<dbReference type="CDD" id="cd16630">
    <property type="entry name" value="RING-HC_RBR_RNF216"/>
    <property type="match status" value="1"/>
</dbReference>
<dbReference type="InterPro" id="IPR051628">
    <property type="entry name" value="LUBAC_E3_Ligases"/>
</dbReference>
<feature type="compositionally biased region" description="Basic and acidic residues" evidence="8">
    <location>
        <begin position="78"/>
        <end position="92"/>
    </location>
</feature>
<name>A0A7H8QMU1_TALRU</name>
<accession>A0A7H8QMU1</accession>
<dbReference type="GO" id="GO:0008270">
    <property type="term" value="F:zinc ion binding"/>
    <property type="evidence" value="ECO:0007669"/>
    <property type="project" value="UniProtKB-KW"/>
</dbReference>
<dbReference type="InterPro" id="IPR044066">
    <property type="entry name" value="TRIAD_supradom"/>
</dbReference>
<keyword evidence="4" id="KW-0677">Repeat</keyword>
<dbReference type="PANTHER" id="PTHR22770:SF42">
    <property type="entry name" value="FINGER PROTEIN (ZIN), PUTATIVE (AFU_ORTHOLOGUE AFUA_4G03910)-RELATED"/>
    <property type="match status" value="1"/>
</dbReference>
<dbReference type="EMBL" id="CP055898">
    <property type="protein sequence ID" value="QKX54861.1"/>
    <property type="molecule type" value="Genomic_DNA"/>
</dbReference>
<sequence length="666" mass="76049">MLETQAQVQDDLNKSLGVLAHLFPDIRVEVFRELLTRFDGNSRLHLCVEQLLRHKDQWVQGRWKLQPVDGADESQEDTSGHDQEDKVPPHELFRSKEYKDTVKMVLSKEFSALSRSTIDAVLAESNFSYTRARPILKEVSRKGWRATLSNLNPFKRKKDKDENPLVVWDRSAEGGLQPRLKKTGSGELDLELYEVFILPFLRDQKEMQEIRDFLLSLELSEQEARVENALYECQCCLDDVTFEQISTCSSDGHVICFSCIRRTMHEALFGQGWDNSVSPAMSTLKCVAPVSHGVCDGHLSPTLIKQAILLEKAGSETYRKFEERVASEALLKSRLKLVHCPFCTYAEVDPVFHPANQKLEWHYRRGNIFTTILTTIFLLDLIPLLSIPLLIPLLFYPNTLTAIFRTSLQNMSLRSRSQRFLCKNPSCRRPSCMTCRKRWRDPHSCEEPLQQSLRTTVEAARTASIKRTCPRCNLSFVKSSGCNKLTCVCGYSMCYLCRKALNSTPGDTTNNNNNNNDEDADVGYKHFCAHFRVNPGAQCSECNKCELYKAEDDEEIARRAGEKAEREWRMRQSLAKGSSTTSKEKAAVILIDTTSSSLWDPDSAQQQQHLLLNSVLHQGGKNNNNNNAAANSWRYWCSEVWRDGRWRWEVQAAADMIVEKVIVVDV</sequence>
<evidence type="ECO:0000256" key="3">
    <source>
        <dbReference type="ARBA" id="ARBA00022723"/>
    </source>
</evidence>
<evidence type="ECO:0000313" key="11">
    <source>
        <dbReference type="Proteomes" id="UP000509510"/>
    </source>
</evidence>
<dbReference type="OrthoDB" id="10009520at2759"/>
<dbReference type="InterPro" id="IPR058758">
    <property type="entry name" value="UBA_RNF216"/>
</dbReference>
<comment type="pathway">
    <text evidence="1">Protein modification; protein ubiquitination.</text>
</comment>
<evidence type="ECO:0000313" key="10">
    <source>
        <dbReference type="EMBL" id="QKX54861.1"/>
    </source>
</evidence>
<keyword evidence="2" id="KW-0808">Transferase</keyword>
<dbReference type="InterPro" id="IPR047544">
    <property type="entry name" value="RING-HC_RBR_RNF216"/>
</dbReference>
<keyword evidence="5" id="KW-0863">Zinc-finger</keyword>
<dbReference type="GO" id="GO:0016740">
    <property type="term" value="F:transferase activity"/>
    <property type="evidence" value="ECO:0007669"/>
    <property type="project" value="UniProtKB-KW"/>
</dbReference>
<keyword evidence="3" id="KW-0479">Metal-binding</keyword>
<dbReference type="Pfam" id="PF26200">
    <property type="entry name" value="Rcat_RNF216"/>
    <property type="match status" value="1"/>
</dbReference>
<organism evidence="10 11">
    <name type="scientific">Talaromyces rugulosus</name>
    <name type="common">Penicillium rugulosum</name>
    <dbReference type="NCBI Taxonomy" id="121627"/>
    <lineage>
        <taxon>Eukaryota</taxon>
        <taxon>Fungi</taxon>
        <taxon>Dikarya</taxon>
        <taxon>Ascomycota</taxon>
        <taxon>Pezizomycotina</taxon>
        <taxon>Eurotiomycetes</taxon>
        <taxon>Eurotiomycetidae</taxon>
        <taxon>Eurotiales</taxon>
        <taxon>Trichocomaceae</taxon>
        <taxon>Talaromyces</taxon>
        <taxon>Talaromyces sect. Islandici</taxon>
    </lineage>
</organism>
<protein>
    <recommendedName>
        <fullName evidence="9">RING-type domain-containing protein</fullName>
    </recommendedName>
</protein>
<evidence type="ECO:0000256" key="5">
    <source>
        <dbReference type="ARBA" id="ARBA00022771"/>
    </source>
</evidence>
<dbReference type="Gene3D" id="1.20.120.1750">
    <property type="match status" value="1"/>
</dbReference>
<dbReference type="PANTHER" id="PTHR22770">
    <property type="entry name" value="UBIQUITIN CONJUGATING ENZYME 7 INTERACTING PROTEIN-RELATED"/>
    <property type="match status" value="1"/>
</dbReference>
<keyword evidence="7" id="KW-0862">Zinc</keyword>
<dbReference type="Proteomes" id="UP000509510">
    <property type="component" value="Chromosome I"/>
</dbReference>
<evidence type="ECO:0000256" key="1">
    <source>
        <dbReference type="ARBA" id="ARBA00004906"/>
    </source>
</evidence>
<evidence type="ECO:0000256" key="4">
    <source>
        <dbReference type="ARBA" id="ARBA00022737"/>
    </source>
</evidence>
<feature type="domain" description="RING-type" evidence="9">
    <location>
        <begin position="229"/>
        <end position="518"/>
    </location>
</feature>
<evidence type="ECO:0000256" key="6">
    <source>
        <dbReference type="ARBA" id="ARBA00022786"/>
    </source>
</evidence>
<dbReference type="InterPro" id="IPR047546">
    <property type="entry name" value="Rcat_RBR_RNF216"/>
</dbReference>
<dbReference type="RefSeq" id="XP_035341040.1">
    <property type="nucleotide sequence ID" value="XM_035485147.1"/>
</dbReference>
<reference evidence="11" key="1">
    <citation type="submission" date="2020-06" db="EMBL/GenBank/DDBJ databases">
        <title>A chromosome-scale genome assembly of Talaromyces rugulosus W13939.</title>
        <authorList>
            <person name="Wang B."/>
            <person name="Guo L."/>
            <person name="Ye K."/>
            <person name="Wang L."/>
        </authorList>
    </citation>
    <scope>NUCLEOTIDE SEQUENCE [LARGE SCALE GENOMIC DNA]</scope>
    <source>
        <strain evidence="11">W13939</strain>
    </source>
</reference>
<dbReference type="SUPFAM" id="SSF57850">
    <property type="entry name" value="RING/U-box"/>
    <property type="match status" value="1"/>
</dbReference>
<dbReference type="Pfam" id="PF26191">
    <property type="entry name" value="RING-HC_RBR_RNF216"/>
    <property type="match status" value="1"/>
</dbReference>
<dbReference type="AlphaFoldDB" id="A0A7H8QMU1"/>
<dbReference type="PROSITE" id="PS51873">
    <property type="entry name" value="TRIAD"/>
    <property type="match status" value="1"/>
</dbReference>
<proteinExistence type="predicted"/>